<dbReference type="InterPro" id="IPR000847">
    <property type="entry name" value="LysR_HTH_N"/>
</dbReference>
<evidence type="ECO:0000313" key="7">
    <source>
        <dbReference type="Proteomes" id="UP000198508"/>
    </source>
</evidence>
<dbReference type="InterPro" id="IPR005119">
    <property type="entry name" value="LysR_subst-bd"/>
</dbReference>
<dbReference type="InterPro" id="IPR036388">
    <property type="entry name" value="WH-like_DNA-bd_sf"/>
</dbReference>
<sequence length="327" mass="36634">MLYLYEGIFVTSKELLYVKTIAEIGNMSKAAKKLFIAQPSLSQSLQRLEDSLGAPLFNRTPGGLTLTYIGEKYYQAANQILKIYGDLEVAVSDLNNLKTGRIHLGITPHLSSIVLPKVLPKFKDQCPAIEIFITEANSTILEEKLVSGDLDFAVIHVSPVCHKPMFKYNSLRRDPFIVVASEDSHLNQLAVSDPDYPFPLLDLSYIKEEPLLLLQKQQRIRQVSEGILRNAGLNQFNLALTLGNYRTAQLLATEGYGVTLVPTSYSVAVSYDKKPAFFSIHDQYDPYWNMCITTMPEAYLSKADLRFIETLKSTLSNDVGNKKTAEN</sequence>
<dbReference type="PROSITE" id="PS50931">
    <property type="entry name" value="HTH_LYSR"/>
    <property type="match status" value="1"/>
</dbReference>
<organism evidence="6 7">
    <name type="scientific">Enterocloster lavalensis</name>
    <dbReference type="NCBI Taxonomy" id="460384"/>
    <lineage>
        <taxon>Bacteria</taxon>
        <taxon>Bacillati</taxon>
        <taxon>Bacillota</taxon>
        <taxon>Clostridia</taxon>
        <taxon>Lachnospirales</taxon>
        <taxon>Lachnospiraceae</taxon>
        <taxon>Enterocloster</taxon>
    </lineage>
</organism>
<dbReference type="PANTHER" id="PTHR30419:SF25">
    <property type="entry name" value="HTH-TYPE TRANSCRIPTIONAL REGULATOR YTLI"/>
    <property type="match status" value="1"/>
</dbReference>
<dbReference type="Pfam" id="PF00126">
    <property type="entry name" value="HTH_1"/>
    <property type="match status" value="1"/>
</dbReference>
<keyword evidence="4" id="KW-0804">Transcription</keyword>
<dbReference type="PANTHER" id="PTHR30419">
    <property type="entry name" value="HTH-TYPE TRANSCRIPTIONAL REGULATOR YBHD"/>
    <property type="match status" value="1"/>
</dbReference>
<dbReference type="InterPro" id="IPR036390">
    <property type="entry name" value="WH_DNA-bd_sf"/>
</dbReference>
<dbReference type="Gene3D" id="1.10.10.10">
    <property type="entry name" value="Winged helix-like DNA-binding domain superfamily/Winged helix DNA-binding domain"/>
    <property type="match status" value="1"/>
</dbReference>
<dbReference type="SUPFAM" id="SSF46785">
    <property type="entry name" value="Winged helix' DNA-binding domain"/>
    <property type="match status" value="1"/>
</dbReference>
<evidence type="ECO:0000259" key="5">
    <source>
        <dbReference type="PROSITE" id="PS50931"/>
    </source>
</evidence>
<comment type="similarity">
    <text evidence="1">Belongs to the LysR transcriptional regulatory family.</text>
</comment>
<dbReference type="GO" id="GO:0003677">
    <property type="term" value="F:DNA binding"/>
    <property type="evidence" value="ECO:0007669"/>
    <property type="project" value="UniProtKB-KW"/>
</dbReference>
<keyword evidence="2" id="KW-0805">Transcription regulation</keyword>
<protein>
    <submittedName>
        <fullName evidence="6">DNA-binding transcriptional regulator, LysR family</fullName>
    </submittedName>
</protein>
<evidence type="ECO:0000256" key="3">
    <source>
        <dbReference type="ARBA" id="ARBA00023125"/>
    </source>
</evidence>
<feature type="domain" description="HTH lysR-type" evidence="5">
    <location>
        <begin position="10"/>
        <end position="67"/>
    </location>
</feature>
<proteinExistence type="inferred from homology"/>
<evidence type="ECO:0000256" key="4">
    <source>
        <dbReference type="ARBA" id="ARBA00023163"/>
    </source>
</evidence>
<dbReference type="InterPro" id="IPR050950">
    <property type="entry name" value="HTH-type_LysR_regulators"/>
</dbReference>
<evidence type="ECO:0000313" key="6">
    <source>
        <dbReference type="EMBL" id="SES93168.1"/>
    </source>
</evidence>
<dbReference type="CDD" id="cd05466">
    <property type="entry name" value="PBP2_LTTR_substrate"/>
    <property type="match status" value="1"/>
</dbReference>
<dbReference type="Pfam" id="PF03466">
    <property type="entry name" value="LysR_substrate"/>
    <property type="match status" value="1"/>
</dbReference>
<keyword evidence="7" id="KW-1185">Reference proteome</keyword>
<dbReference type="Gene3D" id="3.40.190.290">
    <property type="match status" value="1"/>
</dbReference>
<dbReference type="SUPFAM" id="SSF53850">
    <property type="entry name" value="Periplasmic binding protein-like II"/>
    <property type="match status" value="1"/>
</dbReference>
<dbReference type="Proteomes" id="UP000198508">
    <property type="component" value="Unassembled WGS sequence"/>
</dbReference>
<evidence type="ECO:0000256" key="2">
    <source>
        <dbReference type="ARBA" id="ARBA00023015"/>
    </source>
</evidence>
<gene>
    <name evidence="6" type="ORF">SAMN05216313_10121</name>
</gene>
<accession>A0A1I0AFU8</accession>
<evidence type="ECO:0000256" key="1">
    <source>
        <dbReference type="ARBA" id="ARBA00009437"/>
    </source>
</evidence>
<dbReference type="STRING" id="460384.SAMN05216313_10121"/>
<keyword evidence="3 6" id="KW-0238">DNA-binding</keyword>
<dbReference type="EMBL" id="FOIM01000001">
    <property type="protein sequence ID" value="SES93168.1"/>
    <property type="molecule type" value="Genomic_DNA"/>
</dbReference>
<dbReference type="AlphaFoldDB" id="A0A1I0AFU8"/>
<dbReference type="GO" id="GO:0003700">
    <property type="term" value="F:DNA-binding transcription factor activity"/>
    <property type="evidence" value="ECO:0007669"/>
    <property type="project" value="InterPro"/>
</dbReference>
<name>A0A1I0AFU8_9FIRM</name>
<dbReference type="PRINTS" id="PR00039">
    <property type="entry name" value="HTHLYSR"/>
</dbReference>
<reference evidence="7" key="1">
    <citation type="submission" date="2016-10" db="EMBL/GenBank/DDBJ databases">
        <authorList>
            <person name="Varghese N."/>
            <person name="Submissions S."/>
        </authorList>
    </citation>
    <scope>NUCLEOTIDE SEQUENCE [LARGE SCALE GENOMIC DNA]</scope>
    <source>
        <strain evidence="7">NLAE-zl-G277</strain>
    </source>
</reference>
<dbReference type="GO" id="GO:0005829">
    <property type="term" value="C:cytosol"/>
    <property type="evidence" value="ECO:0007669"/>
    <property type="project" value="TreeGrafter"/>
</dbReference>